<feature type="chain" id="PRO_5047165166" evidence="1">
    <location>
        <begin position="22"/>
        <end position="93"/>
    </location>
</feature>
<protein>
    <submittedName>
        <fullName evidence="2">Uncharacterized protein</fullName>
    </submittedName>
</protein>
<name>A0ABQ4T9N0_METOR</name>
<dbReference type="RefSeq" id="WP_238312316.1">
    <property type="nucleotide sequence ID" value="NZ_BPQV01000009.1"/>
</dbReference>
<keyword evidence="3" id="KW-1185">Reference proteome</keyword>
<reference evidence="2" key="2">
    <citation type="submission" date="2021-08" db="EMBL/GenBank/DDBJ databases">
        <authorList>
            <person name="Tani A."/>
            <person name="Ola A."/>
            <person name="Ogura Y."/>
            <person name="Katsura K."/>
            <person name="Hayashi T."/>
        </authorList>
    </citation>
    <scope>NUCLEOTIDE SEQUENCE</scope>
    <source>
        <strain evidence="2">NBRC 15689</strain>
    </source>
</reference>
<evidence type="ECO:0000313" key="2">
    <source>
        <dbReference type="EMBL" id="GJE28377.1"/>
    </source>
</evidence>
<gene>
    <name evidence="2" type="ORF">LKMONMHP_3248</name>
</gene>
<feature type="signal peptide" evidence="1">
    <location>
        <begin position="1"/>
        <end position="21"/>
    </location>
</feature>
<proteinExistence type="predicted"/>
<evidence type="ECO:0000256" key="1">
    <source>
        <dbReference type="SAM" id="SignalP"/>
    </source>
</evidence>
<organism evidence="2 3">
    <name type="scientific">Methylobacterium organophilum</name>
    <dbReference type="NCBI Taxonomy" id="410"/>
    <lineage>
        <taxon>Bacteria</taxon>
        <taxon>Pseudomonadati</taxon>
        <taxon>Pseudomonadota</taxon>
        <taxon>Alphaproteobacteria</taxon>
        <taxon>Hyphomicrobiales</taxon>
        <taxon>Methylobacteriaceae</taxon>
        <taxon>Methylobacterium</taxon>
    </lineage>
</organism>
<evidence type="ECO:0000313" key="3">
    <source>
        <dbReference type="Proteomes" id="UP001055156"/>
    </source>
</evidence>
<dbReference type="EMBL" id="BPQV01000009">
    <property type="protein sequence ID" value="GJE28377.1"/>
    <property type="molecule type" value="Genomic_DNA"/>
</dbReference>
<reference evidence="2" key="1">
    <citation type="journal article" date="2021" name="Front. Microbiol.">
        <title>Comprehensive Comparative Genomics and Phenotyping of Methylobacterium Species.</title>
        <authorList>
            <person name="Alessa O."/>
            <person name="Ogura Y."/>
            <person name="Fujitani Y."/>
            <person name="Takami H."/>
            <person name="Hayashi T."/>
            <person name="Sahin N."/>
            <person name="Tani A."/>
        </authorList>
    </citation>
    <scope>NUCLEOTIDE SEQUENCE</scope>
    <source>
        <strain evidence="2">NBRC 15689</strain>
    </source>
</reference>
<sequence length="93" mass="9579">MIPILRSLALLGALLAGPALGADLHGAPPATGRFLATCEDLGQLCFADACGRNQIDAALTCRAACPSSVTLRVEPARCPLPEGKVTVVLRRKG</sequence>
<keyword evidence="1" id="KW-0732">Signal</keyword>
<comment type="caution">
    <text evidence="2">The sequence shown here is derived from an EMBL/GenBank/DDBJ whole genome shotgun (WGS) entry which is preliminary data.</text>
</comment>
<accession>A0ABQ4T9N0</accession>
<dbReference type="Proteomes" id="UP001055156">
    <property type="component" value="Unassembled WGS sequence"/>
</dbReference>